<dbReference type="Pfam" id="PF07898">
    <property type="entry name" value="DUF1676"/>
    <property type="match status" value="1"/>
</dbReference>
<keyword evidence="2" id="KW-1133">Transmembrane helix</keyword>
<reference evidence="4 5" key="1">
    <citation type="submission" date="2024-06" db="EMBL/GenBank/DDBJ databases">
        <title>A chromosome-level genome assembly of beet webworm, Loxostege sticticalis.</title>
        <authorList>
            <person name="Zhang Y."/>
        </authorList>
    </citation>
    <scope>NUCLEOTIDE SEQUENCE [LARGE SCALE GENOMIC DNA]</scope>
    <source>
        <strain evidence="4">AQ026</strain>
        <tissue evidence="4">Whole body</tissue>
    </source>
</reference>
<dbReference type="EMBL" id="JBEUOH010000024">
    <property type="protein sequence ID" value="KAL0860880.1"/>
    <property type="molecule type" value="Genomic_DNA"/>
</dbReference>
<accession>A0ABR3H8D1</accession>
<sequence>MTPLVLLFALTVGHVTAGVVELSCSDNATCIDQMLRETARSLRQRKTVRLFDALTIEPLGLRQARANESPLSRFTKNHAFSFDWNDYTFRVTRPQDRSDVMDLEVYESRSAKDVSDQNPKKSSSKVEEEKEADKGPHRHKLGLRRRQRKKVLMAVIPLLFGMKSAAVVIFAMAIVTALTLKAFVASKLALLVTVGMAVKKLYESYTSGVGLQNHPYLYSQYPIDFPSASSHAYSVSGVSPQFASPEMYNPTALANHPHAQELLQQADASAQQSQQAPTLQLVNSTRASERWDGYRRRPMFYGTSRATSDSYLVYRPRP</sequence>
<dbReference type="Proteomes" id="UP001549920">
    <property type="component" value="Unassembled WGS sequence"/>
</dbReference>
<evidence type="ECO:0000313" key="4">
    <source>
        <dbReference type="EMBL" id="KAL0860880.1"/>
    </source>
</evidence>
<keyword evidence="2" id="KW-0812">Transmembrane</keyword>
<keyword evidence="5" id="KW-1185">Reference proteome</keyword>
<dbReference type="PANTHER" id="PTHR21879">
    <property type="entry name" value="FI03362P-RELATED-RELATED"/>
    <property type="match status" value="1"/>
</dbReference>
<evidence type="ECO:0000256" key="2">
    <source>
        <dbReference type="SAM" id="Phobius"/>
    </source>
</evidence>
<keyword evidence="3" id="KW-0732">Signal</keyword>
<evidence type="ECO:0000256" key="1">
    <source>
        <dbReference type="SAM" id="MobiDB-lite"/>
    </source>
</evidence>
<comment type="caution">
    <text evidence="4">The sequence shown here is derived from an EMBL/GenBank/DDBJ whole genome shotgun (WGS) entry which is preliminary data.</text>
</comment>
<keyword evidence="2" id="KW-0472">Membrane</keyword>
<gene>
    <name evidence="4" type="ORF">ABMA27_009417</name>
</gene>
<feature type="region of interest" description="Disordered" evidence="1">
    <location>
        <begin position="109"/>
        <end position="143"/>
    </location>
</feature>
<feature type="transmembrane region" description="Helical" evidence="2">
    <location>
        <begin position="151"/>
        <end position="180"/>
    </location>
</feature>
<feature type="chain" id="PRO_5046263205" evidence="3">
    <location>
        <begin position="18"/>
        <end position="318"/>
    </location>
</feature>
<dbReference type="InterPro" id="IPR012464">
    <property type="entry name" value="DUF1676"/>
</dbReference>
<feature type="signal peptide" evidence="3">
    <location>
        <begin position="1"/>
        <end position="17"/>
    </location>
</feature>
<feature type="compositionally biased region" description="Basic and acidic residues" evidence="1">
    <location>
        <begin position="109"/>
        <end position="135"/>
    </location>
</feature>
<protein>
    <submittedName>
        <fullName evidence="4">Uncharacterized protein</fullName>
    </submittedName>
</protein>
<evidence type="ECO:0000256" key="3">
    <source>
        <dbReference type="SAM" id="SignalP"/>
    </source>
</evidence>
<evidence type="ECO:0000313" key="5">
    <source>
        <dbReference type="Proteomes" id="UP001549920"/>
    </source>
</evidence>
<organism evidence="4 5">
    <name type="scientific">Loxostege sticticalis</name>
    <name type="common">Beet webworm moth</name>
    <dbReference type="NCBI Taxonomy" id="481309"/>
    <lineage>
        <taxon>Eukaryota</taxon>
        <taxon>Metazoa</taxon>
        <taxon>Ecdysozoa</taxon>
        <taxon>Arthropoda</taxon>
        <taxon>Hexapoda</taxon>
        <taxon>Insecta</taxon>
        <taxon>Pterygota</taxon>
        <taxon>Neoptera</taxon>
        <taxon>Endopterygota</taxon>
        <taxon>Lepidoptera</taxon>
        <taxon>Glossata</taxon>
        <taxon>Ditrysia</taxon>
        <taxon>Pyraloidea</taxon>
        <taxon>Crambidae</taxon>
        <taxon>Pyraustinae</taxon>
        <taxon>Loxostege</taxon>
    </lineage>
</organism>
<name>A0ABR3H8D1_LOXSC</name>
<proteinExistence type="predicted"/>